<dbReference type="SUPFAM" id="SSF52949">
    <property type="entry name" value="Macro domain-like"/>
    <property type="match status" value="1"/>
</dbReference>
<reference evidence="2" key="1">
    <citation type="submission" date="2023-04" db="EMBL/GenBank/DDBJ databases">
        <authorList>
            <consortium name="ELIXIR-Norway"/>
        </authorList>
    </citation>
    <scope>NUCLEOTIDE SEQUENCE [LARGE SCALE GENOMIC DNA]</scope>
</reference>
<keyword evidence="3" id="KW-1185">Reference proteome</keyword>
<sequence>AFPCISTGIYGFPNEPAAVIALSTIKEWLAKNQHEIFKPEGRDSENKYIIRHVSWLRVFSW</sequence>
<evidence type="ECO:0000313" key="3">
    <source>
        <dbReference type="Proteomes" id="UP001176941"/>
    </source>
</evidence>
<accession>A0ABN8XWP9</accession>
<feature type="non-terminal residue" evidence="2">
    <location>
        <position position="61"/>
    </location>
</feature>
<organism evidence="2 3">
    <name type="scientific">Rangifer tarandus platyrhynchus</name>
    <name type="common">Svalbard reindeer</name>
    <dbReference type="NCBI Taxonomy" id="3082113"/>
    <lineage>
        <taxon>Eukaryota</taxon>
        <taxon>Metazoa</taxon>
        <taxon>Chordata</taxon>
        <taxon>Craniata</taxon>
        <taxon>Vertebrata</taxon>
        <taxon>Euteleostomi</taxon>
        <taxon>Mammalia</taxon>
        <taxon>Eutheria</taxon>
        <taxon>Laurasiatheria</taxon>
        <taxon>Artiodactyla</taxon>
        <taxon>Ruminantia</taxon>
        <taxon>Pecora</taxon>
        <taxon>Cervidae</taxon>
        <taxon>Odocoileinae</taxon>
        <taxon>Rangifer</taxon>
    </lineage>
</organism>
<gene>
    <name evidence="2" type="ORF">MRATA1EN1_LOCUS2761</name>
</gene>
<proteinExistence type="predicted"/>
<protein>
    <recommendedName>
        <fullName evidence="1">Macro domain-containing protein</fullName>
    </recommendedName>
</protein>
<feature type="non-terminal residue" evidence="2">
    <location>
        <position position="1"/>
    </location>
</feature>
<dbReference type="PANTHER" id="PTHR11106">
    <property type="entry name" value="GANGLIOSIDE INDUCED DIFFERENTIATION ASSOCIATED PROTEIN 2-RELATED"/>
    <property type="match status" value="1"/>
</dbReference>
<dbReference type="Gene3D" id="3.40.220.10">
    <property type="entry name" value="Leucine Aminopeptidase, subunit E, domain 1"/>
    <property type="match status" value="1"/>
</dbReference>
<dbReference type="EMBL" id="OX459947">
    <property type="protein sequence ID" value="CAI9153799.1"/>
    <property type="molecule type" value="Genomic_DNA"/>
</dbReference>
<dbReference type="InterPro" id="IPR002589">
    <property type="entry name" value="Macro_dom"/>
</dbReference>
<dbReference type="PROSITE" id="PS51154">
    <property type="entry name" value="MACRO"/>
    <property type="match status" value="1"/>
</dbReference>
<dbReference type="InterPro" id="IPR043472">
    <property type="entry name" value="Macro_dom-like"/>
</dbReference>
<name>A0ABN8XWP9_RANTA</name>
<feature type="domain" description="Macro" evidence="1">
    <location>
        <begin position="1"/>
        <end position="61"/>
    </location>
</feature>
<evidence type="ECO:0000259" key="1">
    <source>
        <dbReference type="PROSITE" id="PS51154"/>
    </source>
</evidence>
<dbReference type="PANTHER" id="PTHR11106:SF104">
    <property type="entry name" value="ADP-RIBOSE GLYCOHYDROLASE MACROD2"/>
    <property type="match status" value="1"/>
</dbReference>
<dbReference type="Proteomes" id="UP001176941">
    <property type="component" value="Chromosome 11"/>
</dbReference>
<evidence type="ECO:0000313" key="2">
    <source>
        <dbReference type="EMBL" id="CAI9153799.1"/>
    </source>
</evidence>